<dbReference type="SMART" id="SM00255">
    <property type="entry name" value="TIR"/>
    <property type="match status" value="1"/>
</dbReference>
<accession>D7MQ10</accession>
<keyword evidence="4" id="KW-1185">Reference proteome</keyword>
<evidence type="ECO:0000313" key="3">
    <source>
        <dbReference type="EMBL" id="EFH39949.1"/>
    </source>
</evidence>
<dbReference type="PANTHER" id="PTHR32009:SF109">
    <property type="entry name" value="TOLL-INTERLEUKIN-RESISTANCE (TIR) DOMAIN FAMILY PROTEIN"/>
    <property type="match status" value="1"/>
</dbReference>
<evidence type="ECO:0000259" key="2">
    <source>
        <dbReference type="SMART" id="SM00255"/>
    </source>
</evidence>
<dbReference type="Pfam" id="PF01582">
    <property type="entry name" value="TIR"/>
    <property type="match status" value="1"/>
</dbReference>
<evidence type="ECO:0000313" key="4">
    <source>
        <dbReference type="Proteomes" id="UP000008694"/>
    </source>
</evidence>
<evidence type="ECO:0000256" key="1">
    <source>
        <dbReference type="ARBA" id="ARBA00023027"/>
    </source>
</evidence>
<organism evidence="4">
    <name type="scientific">Arabidopsis lyrata subsp. lyrata</name>
    <name type="common">Lyre-leaved rock-cress</name>
    <dbReference type="NCBI Taxonomy" id="81972"/>
    <lineage>
        <taxon>Eukaryota</taxon>
        <taxon>Viridiplantae</taxon>
        <taxon>Streptophyta</taxon>
        <taxon>Embryophyta</taxon>
        <taxon>Tracheophyta</taxon>
        <taxon>Spermatophyta</taxon>
        <taxon>Magnoliopsida</taxon>
        <taxon>eudicotyledons</taxon>
        <taxon>Gunneridae</taxon>
        <taxon>Pentapetalae</taxon>
        <taxon>rosids</taxon>
        <taxon>malvids</taxon>
        <taxon>Brassicales</taxon>
        <taxon>Brassicaceae</taxon>
        <taxon>Camelineae</taxon>
        <taxon>Arabidopsis</taxon>
    </lineage>
</organism>
<dbReference type="Gene3D" id="3.40.50.10140">
    <property type="entry name" value="Toll/interleukin-1 receptor homology (TIR) domain"/>
    <property type="match status" value="1"/>
</dbReference>
<dbReference type="GO" id="GO:0007165">
    <property type="term" value="P:signal transduction"/>
    <property type="evidence" value="ECO:0007669"/>
    <property type="project" value="InterPro"/>
</dbReference>
<dbReference type="HOGENOM" id="CLU_1241613_0_0_1"/>
<dbReference type="InterPro" id="IPR035897">
    <property type="entry name" value="Toll_tir_struct_dom_sf"/>
</dbReference>
<name>D7MQ10_ARALL</name>
<dbReference type="EMBL" id="GL348720">
    <property type="protein sequence ID" value="EFH39949.1"/>
    <property type="molecule type" value="Genomic_DNA"/>
</dbReference>
<proteinExistence type="predicted"/>
<dbReference type="Gramene" id="scaffold_800778.1">
    <property type="protein sequence ID" value="scaffold_800778.1"/>
    <property type="gene ID" value="scaffold_800778.1"/>
</dbReference>
<dbReference type="AlphaFoldDB" id="D7MQ10"/>
<keyword evidence="1" id="KW-0520">NAD</keyword>
<dbReference type="Proteomes" id="UP000008694">
    <property type="component" value="Unassembled WGS sequence"/>
</dbReference>
<dbReference type="InterPro" id="IPR000157">
    <property type="entry name" value="TIR_dom"/>
</dbReference>
<protein>
    <recommendedName>
        <fullName evidence="2">TIR domain-containing protein</fullName>
    </recommendedName>
</protein>
<sequence length="223" mass="25207">MDEKEQPQPQHQVFINFRGKNLYQSSHRYPGEDEGQGINNLFKRIEDSRIALVAFSSRYTKSRWCLDELAKIKERQDQGVLKSSFIWSIVSNVLKLLDKISSTEQTAKYQPNHLFEQGETSSALGYPKKSILTTPQENLKKTQPRKRIGFNVGGSSIANPANVSQIRSVPSEIYHGNPAWHGLSSGSSRGKSLALYDKVSGQSRLKWLAWFGLRSSLRAKTTH</sequence>
<gene>
    <name evidence="3" type="ORF">ARALYDRAFT_917378</name>
</gene>
<dbReference type="SUPFAM" id="SSF52200">
    <property type="entry name" value="Toll/Interleukin receptor TIR domain"/>
    <property type="match status" value="1"/>
</dbReference>
<dbReference type="PANTHER" id="PTHR32009">
    <property type="entry name" value="TMV RESISTANCE PROTEIN N-LIKE"/>
    <property type="match status" value="1"/>
</dbReference>
<reference evidence="4" key="1">
    <citation type="journal article" date="2011" name="Nat. Genet.">
        <title>The Arabidopsis lyrata genome sequence and the basis of rapid genome size change.</title>
        <authorList>
            <person name="Hu T.T."/>
            <person name="Pattyn P."/>
            <person name="Bakker E.G."/>
            <person name="Cao J."/>
            <person name="Cheng J.-F."/>
            <person name="Clark R.M."/>
            <person name="Fahlgren N."/>
            <person name="Fawcett J.A."/>
            <person name="Grimwood J."/>
            <person name="Gundlach H."/>
            <person name="Haberer G."/>
            <person name="Hollister J.D."/>
            <person name="Ossowski S."/>
            <person name="Ottilar R.P."/>
            <person name="Salamov A.A."/>
            <person name="Schneeberger K."/>
            <person name="Spannagl M."/>
            <person name="Wang X."/>
            <person name="Yang L."/>
            <person name="Nasrallah M.E."/>
            <person name="Bergelson J."/>
            <person name="Carrington J.C."/>
            <person name="Gaut B.S."/>
            <person name="Schmutz J."/>
            <person name="Mayer K.F.X."/>
            <person name="Van de Peer Y."/>
            <person name="Grigoriev I.V."/>
            <person name="Nordborg M."/>
            <person name="Weigel D."/>
            <person name="Guo Y.-L."/>
        </authorList>
    </citation>
    <scope>NUCLEOTIDE SEQUENCE [LARGE SCALE GENOMIC DNA]</scope>
    <source>
        <strain evidence="4">cv. MN47</strain>
    </source>
</reference>
<feature type="domain" description="TIR" evidence="2">
    <location>
        <begin position="10"/>
        <end position="220"/>
    </location>
</feature>